<evidence type="ECO:0000256" key="3">
    <source>
        <dbReference type="ARBA" id="ARBA00022692"/>
    </source>
</evidence>
<comment type="subcellular location">
    <subcellularLocation>
        <location evidence="1">Cell membrane</location>
        <topology evidence="1">Multi-pass membrane protein</topology>
    </subcellularLocation>
</comment>
<comment type="caution">
    <text evidence="12">The sequence shown here is derived from an EMBL/GenBank/DDBJ whole genome shotgun (WGS) entry which is preliminary data.</text>
</comment>
<dbReference type="GO" id="GO:0004930">
    <property type="term" value="F:G protein-coupled receptor activity"/>
    <property type="evidence" value="ECO:0007669"/>
    <property type="project" value="UniProtKB-KW"/>
</dbReference>
<dbReference type="PANTHER" id="PTHR24228:SF59">
    <property type="entry name" value="NEUROPEPTIDE RECEPTOR 15"/>
    <property type="match status" value="1"/>
</dbReference>
<accession>A0A2T7P2V3</accession>
<protein>
    <recommendedName>
        <fullName evidence="11">G-protein coupled receptors family 1 profile domain-containing protein</fullName>
    </recommendedName>
</protein>
<evidence type="ECO:0000256" key="8">
    <source>
        <dbReference type="ARBA" id="ARBA00023224"/>
    </source>
</evidence>
<keyword evidence="4 10" id="KW-1133">Transmembrane helix</keyword>
<evidence type="ECO:0000256" key="5">
    <source>
        <dbReference type="ARBA" id="ARBA00023040"/>
    </source>
</evidence>
<keyword evidence="3 10" id="KW-0812">Transmembrane</keyword>
<keyword evidence="7" id="KW-0675">Receptor</keyword>
<evidence type="ECO:0000256" key="10">
    <source>
        <dbReference type="SAM" id="Phobius"/>
    </source>
</evidence>
<feature type="compositionally biased region" description="Polar residues" evidence="9">
    <location>
        <begin position="364"/>
        <end position="374"/>
    </location>
</feature>
<evidence type="ECO:0000256" key="2">
    <source>
        <dbReference type="ARBA" id="ARBA00022475"/>
    </source>
</evidence>
<dbReference type="Proteomes" id="UP000245119">
    <property type="component" value="Linkage Group LG7"/>
</dbReference>
<feature type="domain" description="G-protein coupled receptors family 1 profile" evidence="11">
    <location>
        <begin position="226"/>
        <end position="286"/>
    </location>
</feature>
<dbReference type="AlphaFoldDB" id="A0A2T7P2V3"/>
<keyword evidence="2" id="KW-1003">Cell membrane</keyword>
<feature type="domain" description="G-protein coupled receptors family 1 profile" evidence="11">
    <location>
        <begin position="456"/>
        <end position="516"/>
    </location>
</feature>
<dbReference type="InterPro" id="IPR017452">
    <property type="entry name" value="GPCR_Rhodpsn_7TM"/>
</dbReference>
<dbReference type="Gene3D" id="1.20.1070.10">
    <property type="entry name" value="Rhodopsin 7-helix transmembrane proteins"/>
    <property type="match status" value="2"/>
</dbReference>
<feature type="compositionally biased region" description="Polar residues" evidence="9">
    <location>
        <begin position="413"/>
        <end position="427"/>
    </location>
</feature>
<evidence type="ECO:0000313" key="13">
    <source>
        <dbReference type="Proteomes" id="UP000245119"/>
    </source>
</evidence>
<evidence type="ECO:0000256" key="6">
    <source>
        <dbReference type="ARBA" id="ARBA00023136"/>
    </source>
</evidence>
<dbReference type="EMBL" id="PZQS01000007">
    <property type="protein sequence ID" value="PVD27738.1"/>
    <property type="molecule type" value="Genomic_DNA"/>
</dbReference>
<reference evidence="12 13" key="1">
    <citation type="submission" date="2018-04" db="EMBL/GenBank/DDBJ databases">
        <title>The genome of golden apple snail Pomacea canaliculata provides insight into stress tolerance and invasive adaptation.</title>
        <authorList>
            <person name="Liu C."/>
            <person name="Liu B."/>
            <person name="Ren Y."/>
            <person name="Zhang Y."/>
            <person name="Wang H."/>
            <person name="Li S."/>
            <person name="Jiang F."/>
            <person name="Yin L."/>
            <person name="Zhang G."/>
            <person name="Qian W."/>
            <person name="Fan W."/>
        </authorList>
    </citation>
    <scope>NUCLEOTIDE SEQUENCE [LARGE SCALE GENOMIC DNA]</scope>
    <source>
        <strain evidence="12">SZHN2017</strain>
        <tissue evidence="12">Muscle</tissue>
    </source>
</reference>
<dbReference type="PROSITE" id="PS50262">
    <property type="entry name" value="G_PROTEIN_RECEP_F1_2"/>
    <property type="match status" value="2"/>
</dbReference>
<name>A0A2T7P2V3_POMCA</name>
<evidence type="ECO:0000256" key="1">
    <source>
        <dbReference type="ARBA" id="ARBA00004651"/>
    </source>
</evidence>
<keyword evidence="13" id="KW-1185">Reference proteome</keyword>
<dbReference type="InterPro" id="IPR000276">
    <property type="entry name" value="GPCR_Rhodpsn"/>
</dbReference>
<feature type="compositionally biased region" description="Polar residues" evidence="9">
    <location>
        <begin position="151"/>
        <end position="164"/>
    </location>
</feature>
<keyword evidence="6 10" id="KW-0472">Membrane</keyword>
<dbReference type="SUPFAM" id="SSF81321">
    <property type="entry name" value="Family A G protein-coupled receptor-like"/>
    <property type="match status" value="2"/>
</dbReference>
<organism evidence="12 13">
    <name type="scientific">Pomacea canaliculata</name>
    <name type="common">Golden apple snail</name>
    <dbReference type="NCBI Taxonomy" id="400727"/>
    <lineage>
        <taxon>Eukaryota</taxon>
        <taxon>Metazoa</taxon>
        <taxon>Spiralia</taxon>
        <taxon>Lophotrochozoa</taxon>
        <taxon>Mollusca</taxon>
        <taxon>Gastropoda</taxon>
        <taxon>Caenogastropoda</taxon>
        <taxon>Architaenioglossa</taxon>
        <taxon>Ampullarioidea</taxon>
        <taxon>Ampullariidae</taxon>
        <taxon>Pomacea</taxon>
    </lineage>
</organism>
<evidence type="ECO:0000259" key="11">
    <source>
        <dbReference type="PROSITE" id="PS50262"/>
    </source>
</evidence>
<dbReference type="OrthoDB" id="6082926at2759"/>
<dbReference type="Pfam" id="PF00001">
    <property type="entry name" value="7tm_1"/>
    <property type="match status" value="1"/>
</dbReference>
<feature type="transmembrane region" description="Helical" evidence="10">
    <location>
        <begin position="459"/>
        <end position="480"/>
    </location>
</feature>
<keyword evidence="5" id="KW-0297">G-protein coupled receptor</keyword>
<feature type="region of interest" description="Disordered" evidence="9">
    <location>
        <begin position="126"/>
        <end position="179"/>
    </location>
</feature>
<sequence length="669" mass="75148">MHRSLTGFTNRTKRFFFRGHTNANSGIQATKTPVNKRKGSCQEEAATEASENFFSNENTTEVSELAYEREDVHGDEAQRAMNGNERPQNSEDCSVRCDPQTVSAFFKREDSLPGNGEDKHAVNMRADEGCSPDANVKGQLRSAKPACSAMPENSSEASSASTCENRQKDGVLSTSTNTASDNLDTAEAAMLCTHDRGQGHREEVMRSDLNPQRAKQGHQRRALLSKTTFMMFVLTVATLLCYLPYIALMIAKVEFAKVHLNSQKTSLYFIARSFPIVNSIINPFIYSFCNSKFPIPGSCLHYNHIVIRVNSNRPMVSSSECSKRLHISISYRIYQQKKRVSLAGEVKFSDVSHLPKGGKEKQTEVNSSQNVQTEEISDETFVMTSKGLNVSRNLSEHSSGFKEDADGHDAQDMGSQAETHSSRMSSDNEGESHKRVLPRSGLGAPSNPRARALFSRNTFMMLLITVSTVICCIPYFALTIAHVQYVNVHLSSWKKNINYLFRYFPMLNSVINPFIYSFCNPKFRSQARRLLTKIFTFRRPVETDRPGITGTTCGFPDMPLELKVKQIFGLVLMAYFFVGFALLTTCYLQISYRIYQQKKKVLAGEINVGVNSCGMKTFLKQGVVSSQEELQTEASQNKFISTYKSEMDTEELNNQEEHLRVVAKDLDEE</sequence>
<evidence type="ECO:0000256" key="7">
    <source>
        <dbReference type="ARBA" id="ARBA00023170"/>
    </source>
</evidence>
<evidence type="ECO:0000256" key="4">
    <source>
        <dbReference type="ARBA" id="ARBA00022989"/>
    </source>
</evidence>
<keyword evidence="8" id="KW-0807">Transducer</keyword>
<feature type="transmembrane region" description="Helical" evidence="10">
    <location>
        <begin position="229"/>
        <end position="251"/>
    </location>
</feature>
<dbReference type="GO" id="GO:0005886">
    <property type="term" value="C:plasma membrane"/>
    <property type="evidence" value="ECO:0007669"/>
    <property type="project" value="UniProtKB-SubCell"/>
</dbReference>
<evidence type="ECO:0000256" key="9">
    <source>
        <dbReference type="SAM" id="MobiDB-lite"/>
    </source>
</evidence>
<gene>
    <name evidence="12" type="ORF">C0Q70_12910</name>
</gene>
<evidence type="ECO:0000313" key="12">
    <source>
        <dbReference type="EMBL" id="PVD27738.1"/>
    </source>
</evidence>
<dbReference type="PANTHER" id="PTHR24228">
    <property type="entry name" value="B2 BRADYKININ RECEPTOR/ANGIOTENSIN II RECEPTOR"/>
    <property type="match status" value="1"/>
</dbReference>
<feature type="region of interest" description="Disordered" evidence="9">
    <location>
        <begin position="395"/>
        <end position="447"/>
    </location>
</feature>
<feature type="transmembrane region" description="Helical" evidence="10">
    <location>
        <begin position="567"/>
        <end position="590"/>
    </location>
</feature>
<proteinExistence type="predicted"/>
<dbReference type="CDD" id="cd00637">
    <property type="entry name" value="7tm_classA_rhodopsin-like"/>
    <property type="match status" value="2"/>
</dbReference>
<feature type="compositionally biased region" description="Basic and acidic residues" evidence="9">
    <location>
        <begin position="399"/>
        <end position="411"/>
    </location>
</feature>
<feature type="region of interest" description="Disordered" evidence="9">
    <location>
        <begin position="352"/>
        <end position="378"/>
    </location>
</feature>